<evidence type="ECO:0000259" key="6">
    <source>
        <dbReference type="PROSITE" id="PS50105"/>
    </source>
</evidence>
<evidence type="ECO:0000256" key="4">
    <source>
        <dbReference type="ARBA" id="ARBA00023242"/>
    </source>
</evidence>
<dbReference type="GO" id="GO:0003677">
    <property type="term" value="F:DNA binding"/>
    <property type="evidence" value="ECO:0007669"/>
    <property type="project" value="InterPro"/>
</dbReference>
<keyword evidence="3" id="KW-0156">Chromatin regulator</keyword>
<dbReference type="InterPro" id="IPR013761">
    <property type="entry name" value="SAM/pointed_sf"/>
</dbReference>
<evidence type="ECO:0000256" key="1">
    <source>
        <dbReference type="ARBA" id="ARBA00004123"/>
    </source>
</evidence>
<dbReference type="SUPFAM" id="SSF47769">
    <property type="entry name" value="SAM/Pointed domain"/>
    <property type="match status" value="1"/>
</dbReference>
<keyword evidence="9" id="KW-1185">Reference proteome</keyword>
<evidence type="ECO:0000313" key="9">
    <source>
        <dbReference type="Proteomes" id="UP000215902"/>
    </source>
</evidence>
<dbReference type="InterPro" id="IPR050548">
    <property type="entry name" value="PcG_chromatin_remod_factors"/>
</dbReference>
<dbReference type="Pfam" id="PF21524">
    <property type="entry name" value="SAMD1_WH"/>
    <property type="match status" value="1"/>
</dbReference>
<feature type="domain" description="SAM" evidence="6">
    <location>
        <begin position="488"/>
        <end position="533"/>
    </location>
</feature>
<dbReference type="PROSITE" id="PS52014">
    <property type="entry name" value="SAMD1_WH"/>
    <property type="match status" value="1"/>
</dbReference>
<dbReference type="GO" id="GO:0045892">
    <property type="term" value="P:negative regulation of DNA-templated transcription"/>
    <property type="evidence" value="ECO:0007669"/>
    <property type="project" value="TreeGrafter"/>
</dbReference>
<dbReference type="GO" id="GO:0003682">
    <property type="term" value="F:chromatin binding"/>
    <property type="evidence" value="ECO:0007669"/>
    <property type="project" value="TreeGrafter"/>
</dbReference>
<dbReference type="Gene3D" id="1.10.150.50">
    <property type="entry name" value="Transcription Factor, Ets-1"/>
    <property type="match status" value="1"/>
</dbReference>
<keyword evidence="4" id="KW-0539">Nucleus</keyword>
<evidence type="ECO:0000256" key="5">
    <source>
        <dbReference type="SAM" id="MobiDB-lite"/>
    </source>
</evidence>
<dbReference type="InterPro" id="IPR001660">
    <property type="entry name" value="SAM"/>
</dbReference>
<dbReference type="STRING" id="282301.A0A267GFS1"/>
<comment type="caution">
    <text evidence="8">The sequence shown here is derived from an EMBL/GenBank/DDBJ whole genome shotgun (WGS) entry which is preliminary data.</text>
</comment>
<dbReference type="SMART" id="SM00454">
    <property type="entry name" value="SAM"/>
    <property type="match status" value="1"/>
</dbReference>
<dbReference type="PANTHER" id="PTHR12247:SF139">
    <property type="entry name" value="ATHERIN-RELATED"/>
    <property type="match status" value="1"/>
</dbReference>
<dbReference type="Proteomes" id="UP000215902">
    <property type="component" value="Unassembled WGS sequence"/>
</dbReference>
<dbReference type="OrthoDB" id="10004495at2759"/>
<reference evidence="8 9" key="1">
    <citation type="submission" date="2017-06" db="EMBL/GenBank/DDBJ databases">
        <title>A platform for efficient transgenesis in Macrostomum lignano, a flatworm model organism for stem cell research.</title>
        <authorList>
            <person name="Berezikov E."/>
        </authorList>
    </citation>
    <scope>NUCLEOTIDE SEQUENCE [LARGE SCALE GENOMIC DNA]</scope>
    <source>
        <strain evidence="8">DV1</strain>
        <tissue evidence="8">Whole organism</tissue>
    </source>
</reference>
<name>A0A267GFS1_9PLAT</name>
<dbReference type="PANTHER" id="PTHR12247">
    <property type="entry name" value="POLYCOMB GROUP PROTEIN"/>
    <property type="match status" value="1"/>
</dbReference>
<protein>
    <submittedName>
        <fullName evidence="8">Uncharacterized protein</fullName>
    </submittedName>
</protein>
<organism evidence="8 9">
    <name type="scientific">Macrostomum lignano</name>
    <dbReference type="NCBI Taxonomy" id="282301"/>
    <lineage>
        <taxon>Eukaryota</taxon>
        <taxon>Metazoa</taxon>
        <taxon>Spiralia</taxon>
        <taxon>Lophotrochozoa</taxon>
        <taxon>Platyhelminthes</taxon>
        <taxon>Rhabditophora</taxon>
        <taxon>Macrostomorpha</taxon>
        <taxon>Macrostomida</taxon>
        <taxon>Macrostomidae</taxon>
        <taxon>Macrostomum</taxon>
    </lineage>
</organism>
<dbReference type="GO" id="GO:0042393">
    <property type="term" value="F:histone binding"/>
    <property type="evidence" value="ECO:0007669"/>
    <property type="project" value="TreeGrafter"/>
</dbReference>
<dbReference type="InterPro" id="IPR048589">
    <property type="entry name" value="SAMD1-like_WH"/>
</dbReference>
<dbReference type="GO" id="GO:0005634">
    <property type="term" value="C:nucleus"/>
    <property type="evidence" value="ECO:0007669"/>
    <property type="project" value="UniProtKB-SubCell"/>
</dbReference>
<dbReference type="AlphaFoldDB" id="A0A267GFS1"/>
<accession>A0A267GFS1</accession>
<comment type="subcellular location">
    <subcellularLocation>
        <location evidence="1">Nucleus</location>
    </subcellularLocation>
</comment>
<feature type="non-terminal residue" evidence="8">
    <location>
        <position position="1"/>
    </location>
</feature>
<dbReference type="PROSITE" id="PS50105">
    <property type="entry name" value="SAM_DOMAIN"/>
    <property type="match status" value="1"/>
</dbReference>
<keyword evidence="2" id="KW-0597">Phosphoprotein</keyword>
<feature type="domain" description="SAMD1-like winged helix (WH)" evidence="7">
    <location>
        <begin position="167"/>
        <end position="243"/>
    </location>
</feature>
<sequence length="556" mass="58043">RTLRCSDKPITANLHPSHSSYTFIFPRLTLAITIICLPYWEAKRGLIVAEVSSAIGEPAAAAPIVADAGVEPEVVTEARPEIVAEARPEAVAEAAALAVVEAGPEAIAEATPEVVVESRPEVIAEAEPELEAEAGALVVADAGPEEAVAGADSTADADTAAGAVGSVASGADDQICAWVVEAMDRCQRQKRRRDLDTIIRFTLNKHSVGAETVRQAIRRMEERGIIIGVPIADYVSYRMTAKSPACGGIASPAPAGGVAGVGVAVGSGGLSADRRKRRRSGPDGAPTPPVKRPLAPVFPKLEPGDPMRMPLMPHGHHHHQHHHAAALAAAAAGRPVVLPATAVVVSKSGQIPLASLQSHSQQRQQHQVPTAIAPAPPQQQPPLQATTQLVHAAFSTQQIHQQATAQHQQQQQPVFVTAKLSMDGSHMIVGDIAAEAVASRTAAAGQLNGACEAAAAPVVDAPADGQATNGGGCSDGTGVEETPSVLDWTVEEVRDWLKCEGYPAEADCFLNEQVDGISLMLIRRMDLLTKVGIRLGPAIKIFAKICDLQTRVSTLS</sequence>
<dbReference type="EMBL" id="NIVC01000390">
    <property type="protein sequence ID" value="PAA84062.1"/>
    <property type="molecule type" value="Genomic_DNA"/>
</dbReference>
<dbReference type="GO" id="GO:0006325">
    <property type="term" value="P:chromatin organization"/>
    <property type="evidence" value="ECO:0007669"/>
    <property type="project" value="UniProtKB-KW"/>
</dbReference>
<evidence type="ECO:0000256" key="3">
    <source>
        <dbReference type="ARBA" id="ARBA00022853"/>
    </source>
</evidence>
<proteinExistence type="predicted"/>
<feature type="region of interest" description="Disordered" evidence="5">
    <location>
        <begin position="267"/>
        <end position="317"/>
    </location>
</feature>
<evidence type="ECO:0000256" key="2">
    <source>
        <dbReference type="ARBA" id="ARBA00022553"/>
    </source>
</evidence>
<gene>
    <name evidence="8" type="ORF">BOX15_Mlig000721g5</name>
</gene>
<evidence type="ECO:0000313" key="8">
    <source>
        <dbReference type="EMBL" id="PAA84062.1"/>
    </source>
</evidence>
<evidence type="ECO:0000259" key="7">
    <source>
        <dbReference type="PROSITE" id="PS52014"/>
    </source>
</evidence>